<comment type="similarity">
    <text evidence="2 7">Belongs to the glucose-6-phosphate dehydrogenase family.</text>
</comment>
<dbReference type="GO" id="GO:0005829">
    <property type="term" value="C:cytosol"/>
    <property type="evidence" value="ECO:0007669"/>
    <property type="project" value="TreeGrafter"/>
</dbReference>
<dbReference type="SUPFAM" id="SSF51735">
    <property type="entry name" value="NAD(P)-binding Rossmann-fold domains"/>
    <property type="match status" value="1"/>
</dbReference>
<dbReference type="InterPro" id="IPR036291">
    <property type="entry name" value="NAD(P)-bd_dom_sf"/>
</dbReference>
<feature type="binding site" evidence="7">
    <location>
        <position position="139"/>
    </location>
    <ligand>
        <name>NADP(+)</name>
        <dbReference type="ChEBI" id="CHEBI:58349"/>
    </ligand>
</feature>
<feature type="binding site" evidence="7">
    <location>
        <position position="226"/>
    </location>
    <ligand>
        <name>substrate</name>
    </ligand>
</feature>
<dbReference type="GO" id="GO:0009051">
    <property type="term" value="P:pentose-phosphate shunt, oxidative branch"/>
    <property type="evidence" value="ECO:0007669"/>
    <property type="project" value="TreeGrafter"/>
</dbReference>
<dbReference type="AlphaFoldDB" id="A0A7W8KG01"/>
<evidence type="ECO:0000313" key="11">
    <source>
        <dbReference type="EMBL" id="GHF44206.1"/>
    </source>
</evidence>
<evidence type="ECO:0000313" key="13">
    <source>
        <dbReference type="Proteomes" id="UP000539473"/>
    </source>
</evidence>
<keyword evidence="4 7" id="KW-0521">NADP</keyword>
<evidence type="ECO:0000313" key="14">
    <source>
        <dbReference type="Proteomes" id="UP000619376"/>
    </source>
</evidence>
<evidence type="ECO:0000256" key="7">
    <source>
        <dbReference type="HAMAP-Rule" id="MF_00966"/>
    </source>
</evidence>
<reference evidence="11" key="1">
    <citation type="journal article" date="2014" name="Int. J. Syst. Evol. Microbiol.">
        <title>Complete genome of a new Firmicutes species belonging to the dominant human colonic microbiota ('Ruminococcus bicirculans') reveals two chromosomes and a selective capacity to utilize plant glucans.</title>
        <authorList>
            <consortium name="NISC Comparative Sequencing Program"/>
            <person name="Wegmann U."/>
            <person name="Louis P."/>
            <person name="Goesmann A."/>
            <person name="Henrissat B."/>
            <person name="Duncan S.H."/>
            <person name="Flint H.J."/>
        </authorList>
    </citation>
    <scope>NUCLEOTIDE SEQUENCE</scope>
    <source>
        <strain evidence="11">CGMCC 1.18437</strain>
    </source>
</reference>
<feature type="binding site" evidence="7">
    <location>
        <position position="173"/>
    </location>
    <ligand>
        <name>substrate</name>
    </ligand>
</feature>
<feature type="domain" description="Glucose-6-phosphate dehydrogenase NAD-binding" evidence="9">
    <location>
        <begin position="11"/>
        <end position="178"/>
    </location>
</feature>
<evidence type="ECO:0000256" key="4">
    <source>
        <dbReference type="ARBA" id="ARBA00022857"/>
    </source>
</evidence>
<reference evidence="14" key="2">
    <citation type="journal article" date="2019" name="Int. J. Syst. Evol. Microbiol.">
        <title>The Global Catalogue of Microorganisms (GCM) 10K type strain sequencing project: providing services to taxonomists for standard genome sequencing and annotation.</title>
        <authorList>
            <consortium name="The Broad Institute Genomics Platform"/>
            <consortium name="The Broad Institute Genome Sequencing Center for Infectious Disease"/>
            <person name="Wu L."/>
            <person name="Ma J."/>
        </authorList>
    </citation>
    <scope>NUCLEOTIDE SEQUENCE [LARGE SCALE GENOMIC DNA]</scope>
    <source>
        <strain evidence="14">CGMCC 1.18437</strain>
    </source>
</reference>
<dbReference type="PROSITE" id="PS00069">
    <property type="entry name" value="G6P_DEHYDROGENASE"/>
    <property type="match status" value="1"/>
</dbReference>
<comment type="catalytic activity">
    <reaction evidence="7">
        <text>D-glucose 6-phosphate + NADP(+) = 6-phospho-D-glucono-1,5-lactone + NADPH + H(+)</text>
        <dbReference type="Rhea" id="RHEA:15841"/>
        <dbReference type="ChEBI" id="CHEBI:15378"/>
        <dbReference type="ChEBI" id="CHEBI:57783"/>
        <dbReference type="ChEBI" id="CHEBI:57955"/>
        <dbReference type="ChEBI" id="CHEBI:58349"/>
        <dbReference type="ChEBI" id="CHEBI:61548"/>
        <dbReference type="EC" id="1.1.1.49"/>
    </reaction>
</comment>
<protein>
    <recommendedName>
        <fullName evidence="7">Glucose-6-phosphate 1-dehydrogenase</fullName>
        <shortName evidence="7">G6PD</shortName>
        <ecNumber evidence="7">1.1.1.49</ecNumber>
    </recommendedName>
</protein>
<feature type="binding site" evidence="7">
    <location>
        <position position="317"/>
    </location>
    <ligand>
        <name>substrate</name>
    </ligand>
</feature>
<comment type="function">
    <text evidence="7">Catalyzes the oxidation of glucose 6-phosphate to 6-phosphogluconolactone.</text>
</comment>
<keyword evidence="3 7" id="KW-0313">Glucose metabolism</keyword>
<dbReference type="Proteomes" id="UP000539473">
    <property type="component" value="Unassembled WGS sequence"/>
</dbReference>
<dbReference type="InterPro" id="IPR019796">
    <property type="entry name" value="G6P_DH_AS"/>
</dbReference>
<name>A0A7W8KG01_9DEIO</name>
<feature type="domain" description="Glucose-6-phosphate dehydrogenase C-terminal" evidence="10">
    <location>
        <begin position="181"/>
        <end position="448"/>
    </location>
</feature>
<evidence type="ECO:0000256" key="1">
    <source>
        <dbReference type="ARBA" id="ARBA00004937"/>
    </source>
</evidence>
<evidence type="ECO:0000256" key="5">
    <source>
        <dbReference type="ARBA" id="ARBA00023002"/>
    </source>
</evidence>
<dbReference type="EMBL" id="BNAJ01000004">
    <property type="protein sequence ID" value="GHF44206.1"/>
    <property type="molecule type" value="Genomic_DNA"/>
</dbReference>
<dbReference type="PANTHER" id="PTHR23429:SF0">
    <property type="entry name" value="GLUCOSE-6-PHOSPHATE 1-DEHYDROGENASE"/>
    <property type="match status" value="1"/>
</dbReference>
<proteinExistence type="inferred from homology"/>
<dbReference type="InterPro" id="IPR022674">
    <property type="entry name" value="G6P_DH_NAD-bd"/>
</dbReference>
<evidence type="ECO:0000256" key="6">
    <source>
        <dbReference type="ARBA" id="ARBA00023277"/>
    </source>
</evidence>
<evidence type="ECO:0000256" key="8">
    <source>
        <dbReference type="SAM" id="MobiDB-lite"/>
    </source>
</evidence>
<dbReference type="Gene3D" id="3.40.50.720">
    <property type="entry name" value="NAD(P)-binding Rossmann-like Domain"/>
    <property type="match status" value="1"/>
</dbReference>
<feature type="binding site" evidence="7">
    <location>
        <position position="207"/>
    </location>
    <ligand>
        <name>substrate</name>
    </ligand>
</feature>
<dbReference type="Pfam" id="PF00479">
    <property type="entry name" value="G6PD_N"/>
    <property type="match status" value="1"/>
</dbReference>
<sequence length="490" mass="52043">MVTAPRADALVFFGATGDLAYKQIFPALQGLVRRGTLTVPVIGVAKSGWTLDDLRARARDSLASHGGVDEAAFATLSGLLRYIDGDYADPETFTRLRAELGAAEHPMHYLAIPPSLFGTVTQHLAASGCAQGARIVVEKPFGHDLASARALNETIHQVFPESSVYRIDHYLGKEAVQNMLYLRFANRLFEPLLNREHVQGIQITMAEAFGVAGRGHFYEETGAIRDVVQNHMLQVVALLMMEAPSHPGQEAIRDSAAQLLKSVRSLTPQDVVRGQMTDYHAEPGVAPGSTVETYAAARFHVDSWRWAGVPVDVRVGKELPVTCTAVTVTFRAPPLTPFGPAPAANALHLQLTPGVQVTLDVNTKRPGAGLSGEAAQLVLHQQAWDGMAPYERLLGDALAGDATLFAREDEVEEAWRIVDAVLTPTPPLPYAPGTWGPAAADALLGADGPWINPVPDGGGPPPDPATPAAHGSAANPAPRVTQALAGGVGE</sequence>
<dbReference type="EC" id="1.1.1.49" evidence="7"/>
<reference evidence="12 13" key="3">
    <citation type="submission" date="2020-08" db="EMBL/GenBank/DDBJ databases">
        <title>Genomic Encyclopedia of Type Strains, Phase IV (KMG-IV): sequencing the most valuable type-strain genomes for metagenomic binning, comparative biology and taxonomic classification.</title>
        <authorList>
            <person name="Goeker M."/>
        </authorList>
    </citation>
    <scope>NUCLEOTIDE SEQUENCE [LARGE SCALE GENOMIC DNA]</scope>
    <source>
        <strain evidence="12 13">DSM 27521</strain>
    </source>
</reference>
<dbReference type="InterPro" id="IPR022675">
    <property type="entry name" value="G6P_DH_C"/>
</dbReference>
<evidence type="ECO:0000259" key="9">
    <source>
        <dbReference type="Pfam" id="PF00479"/>
    </source>
</evidence>
<comment type="caution">
    <text evidence="7">Lacks conserved residue(s) required for the propagation of feature annotation.</text>
</comment>
<dbReference type="InterPro" id="IPR001282">
    <property type="entry name" value="G6P_DH"/>
</dbReference>
<dbReference type="PRINTS" id="PR00079">
    <property type="entry name" value="G6PDHDRGNASE"/>
</dbReference>
<dbReference type="PANTHER" id="PTHR23429">
    <property type="entry name" value="GLUCOSE-6-PHOSPHATE 1-DEHYDROGENASE G6PD"/>
    <property type="match status" value="1"/>
</dbReference>
<comment type="pathway">
    <text evidence="1 7">Carbohydrate degradation; pentose phosphate pathway; D-ribulose 5-phosphate from D-glucose 6-phosphate (oxidative stage): step 1/3.</text>
</comment>
<dbReference type="Pfam" id="PF02781">
    <property type="entry name" value="G6PD_C"/>
    <property type="match status" value="1"/>
</dbReference>
<gene>
    <name evidence="7 11" type="primary">zwf</name>
    <name evidence="11" type="ORF">GCM10017781_20860</name>
    <name evidence="12" type="ORF">HNQ07_001882</name>
</gene>
<dbReference type="Gene3D" id="3.30.360.10">
    <property type="entry name" value="Dihydrodipicolinate Reductase, domain 2"/>
    <property type="match status" value="1"/>
</dbReference>
<comment type="caution">
    <text evidence="12">The sequence shown here is derived from an EMBL/GenBank/DDBJ whole genome shotgun (WGS) entry which is preliminary data.</text>
</comment>
<dbReference type="SUPFAM" id="SSF55347">
    <property type="entry name" value="Glyceraldehyde-3-phosphate dehydrogenase-like, C-terminal domain"/>
    <property type="match status" value="1"/>
</dbReference>
<reference evidence="11" key="4">
    <citation type="submission" date="2024-05" db="EMBL/GenBank/DDBJ databases">
        <authorList>
            <person name="Sun Q."/>
            <person name="Zhou Y."/>
        </authorList>
    </citation>
    <scope>NUCLEOTIDE SEQUENCE</scope>
    <source>
        <strain evidence="11">CGMCC 1.18437</strain>
    </source>
</reference>
<keyword evidence="14" id="KW-1185">Reference proteome</keyword>
<dbReference type="GO" id="GO:0050661">
    <property type="term" value="F:NADP binding"/>
    <property type="evidence" value="ECO:0007669"/>
    <property type="project" value="UniProtKB-UniRule"/>
</dbReference>
<dbReference type="NCBIfam" id="TIGR00871">
    <property type="entry name" value="zwf"/>
    <property type="match status" value="1"/>
</dbReference>
<feature type="region of interest" description="Disordered" evidence="8">
    <location>
        <begin position="449"/>
        <end position="490"/>
    </location>
</feature>
<accession>A0A7W8KG01</accession>
<evidence type="ECO:0000256" key="2">
    <source>
        <dbReference type="ARBA" id="ARBA00009975"/>
    </source>
</evidence>
<keyword evidence="6 7" id="KW-0119">Carbohydrate metabolism</keyword>
<evidence type="ECO:0000259" key="10">
    <source>
        <dbReference type="Pfam" id="PF02781"/>
    </source>
</evidence>
<dbReference type="RefSeq" id="WP_221274903.1">
    <property type="nucleotide sequence ID" value="NZ_BNAJ01000004.1"/>
</dbReference>
<evidence type="ECO:0000256" key="3">
    <source>
        <dbReference type="ARBA" id="ARBA00022526"/>
    </source>
</evidence>
<dbReference type="EMBL" id="JACHFK010000004">
    <property type="protein sequence ID" value="MBB5376418.1"/>
    <property type="molecule type" value="Genomic_DNA"/>
</dbReference>
<dbReference type="HAMAP" id="MF_00966">
    <property type="entry name" value="G6PD"/>
    <property type="match status" value="1"/>
</dbReference>
<dbReference type="GO" id="GO:0006006">
    <property type="term" value="P:glucose metabolic process"/>
    <property type="evidence" value="ECO:0007669"/>
    <property type="project" value="UniProtKB-KW"/>
</dbReference>
<feature type="active site" description="Proton acceptor" evidence="7">
    <location>
        <position position="231"/>
    </location>
</feature>
<dbReference type="UniPathway" id="UPA00115">
    <property type="reaction ID" value="UER00408"/>
</dbReference>
<organism evidence="12 13">
    <name type="scientific">Deinococcus metalli</name>
    <dbReference type="NCBI Taxonomy" id="1141878"/>
    <lineage>
        <taxon>Bacteria</taxon>
        <taxon>Thermotogati</taxon>
        <taxon>Deinococcota</taxon>
        <taxon>Deinococci</taxon>
        <taxon>Deinococcales</taxon>
        <taxon>Deinococcaceae</taxon>
        <taxon>Deinococcus</taxon>
    </lineage>
</organism>
<feature type="binding site" evidence="7">
    <location>
        <position position="169"/>
    </location>
    <ligand>
        <name>substrate</name>
    </ligand>
</feature>
<dbReference type="Proteomes" id="UP000619376">
    <property type="component" value="Unassembled WGS sequence"/>
</dbReference>
<dbReference type="GO" id="GO:0004345">
    <property type="term" value="F:glucose-6-phosphate dehydrogenase activity"/>
    <property type="evidence" value="ECO:0007669"/>
    <property type="project" value="UniProtKB-UniRule"/>
</dbReference>
<dbReference type="PIRSF" id="PIRSF000110">
    <property type="entry name" value="G6PD"/>
    <property type="match status" value="1"/>
</dbReference>
<keyword evidence="5 7" id="KW-0560">Oxidoreductase</keyword>
<evidence type="ECO:0000313" key="12">
    <source>
        <dbReference type="EMBL" id="MBB5376418.1"/>
    </source>
</evidence>